<dbReference type="PROSITE" id="PS51387">
    <property type="entry name" value="FAD_PCMH"/>
    <property type="match status" value="1"/>
</dbReference>
<dbReference type="InterPro" id="IPR036318">
    <property type="entry name" value="FAD-bd_PCMH-like_sf"/>
</dbReference>
<dbReference type="OrthoDB" id="415825at2759"/>
<keyword evidence="5" id="KW-0560">Oxidoreductase</keyword>
<dbReference type="Pfam" id="PF08031">
    <property type="entry name" value="BBE"/>
    <property type="match status" value="1"/>
</dbReference>
<evidence type="ECO:0000256" key="5">
    <source>
        <dbReference type="ARBA" id="ARBA00023002"/>
    </source>
</evidence>
<keyword evidence="6" id="KW-0732">Signal</keyword>
<dbReference type="InterPro" id="IPR006094">
    <property type="entry name" value="Oxid_FAD_bind_N"/>
</dbReference>
<evidence type="ECO:0000259" key="7">
    <source>
        <dbReference type="PROSITE" id="PS51387"/>
    </source>
</evidence>
<protein>
    <submittedName>
        <fullName evidence="8">FAD binding domain-containing protein</fullName>
    </submittedName>
</protein>
<dbReference type="InterPro" id="IPR016167">
    <property type="entry name" value="FAD-bd_PCMH_sub1"/>
</dbReference>
<organism evidence="8 9">
    <name type="scientific">Bimuria novae-zelandiae CBS 107.79</name>
    <dbReference type="NCBI Taxonomy" id="1447943"/>
    <lineage>
        <taxon>Eukaryota</taxon>
        <taxon>Fungi</taxon>
        <taxon>Dikarya</taxon>
        <taxon>Ascomycota</taxon>
        <taxon>Pezizomycotina</taxon>
        <taxon>Dothideomycetes</taxon>
        <taxon>Pleosporomycetidae</taxon>
        <taxon>Pleosporales</taxon>
        <taxon>Massarineae</taxon>
        <taxon>Didymosphaeriaceae</taxon>
        <taxon>Bimuria</taxon>
    </lineage>
</organism>
<comment type="similarity">
    <text evidence="2">Belongs to the oxygen-dependent FAD-linked oxidoreductase family.</text>
</comment>
<evidence type="ECO:0000256" key="1">
    <source>
        <dbReference type="ARBA" id="ARBA00001974"/>
    </source>
</evidence>
<dbReference type="InterPro" id="IPR016166">
    <property type="entry name" value="FAD-bd_PCMH"/>
</dbReference>
<dbReference type="InterPro" id="IPR012951">
    <property type="entry name" value="BBE"/>
</dbReference>
<dbReference type="EMBL" id="ML976704">
    <property type="protein sequence ID" value="KAF1969966.1"/>
    <property type="molecule type" value="Genomic_DNA"/>
</dbReference>
<feature type="domain" description="FAD-binding PCMH-type" evidence="7">
    <location>
        <begin position="53"/>
        <end position="223"/>
    </location>
</feature>
<evidence type="ECO:0000256" key="2">
    <source>
        <dbReference type="ARBA" id="ARBA00005466"/>
    </source>
</evidence>
<comment type="cofactor">
    <cofactor evidence="1">
        <name>FAD</name>
        <dbReference type="ChEBI" id="CHEBI:57692"/>
    </cofactor>
</comment>
<evidence type="ECO:0000256" key="4">
    <source>
        <dbReference type="ARBA" id="ARBA00022827"/>
    </source>
</evidence>
<dbReference type="SUPFAM" id="SSF55103">
    <property type="entry name" value="FAD-linked oxidases, C-terminal domain"/>
    <property type="match status" value="1"/>
</dbReference>
<evidence type="ECO:0000256" key="3">
    <source>
        <dbReference type="ARBA" id="ARBA00022630"/>
    </source>
</evidence>
<dbReference type="PANTHER" id="PTHR42973">
    <property type="entry name" value="BINDING OXIDOREDUCTASE, PUTATIVE (AFU_ORTHOLOGUE AFUA_1G17690)-RELATED"/>
    <property type="match status" value="1"/>
</dbReference>
<keyword evidence="3" id="KW-0285">Flavoprotein</keyword>
<evidence type="ECO:0000313" key="9">
    <source>
        <dbReference type="Proteomes" id="UP000800036"/>
    </source>
</evidence>
<proteinExistence type="inferred from homology"/>
<keyword evidence="4" id="KW-0274">FAD</keyword>
<reference evidence="8" key="1">
    <citation type="journal article" date="2020" name="Stud. Mycol.">
        <title>101 Dothideomycetes genomes: a test case for predicting lifestyles and emergence of pathogens.</title>
        <authorList>
            <person name="Haridas S."/>
            <person name="Albert R."/>
            <person name="Binder M."/>
            <person name="Bloem J."/>
            <person name="Labutti K."/>
            <person name="Salamov A."/>
            <person name="Andreopoulos B."/>
            <person name="Baker S."/>
            <person name="Barry K."/>
            <person name="Bills G."/>
            <person name="Bluhm B."/>
            <person name="Cannon C."/>
            <person name="Castanera R."/>
            <person name="Culley D."/>
            <person name="Daum C."/>
            <person name="Ezra D."/>
            <person name="Gonzalez J."/>
            <person name="Henrissat B."/>
            <person name="Kuo A."/>
            <person name="Liang C."/>
            <person name="Lipzen A."/>
            <person name="Lutzoni F."/>
            <person name="Magnuson J."/>
            <person name="Mondo S."/>
            <person name="Nolan M."/>
            <person name="Ohm R."/>
            <person name="Pangilinan J."/>
            <person name="Park H.-J."/>
            <person name="Ramirez L."/>
            <person name="Alfaro M."/>
            <person name="Sun H."/>
            <person name="Tritt A."/>
            <person name="Yoshinaga Y."/>
            <person name="Zwiers L.-H."/>
            <person name="Turgeon B."/>
            <person name="Goodwin S."/>
            <person name="Spatafora J."/>
            <person name="Crous P."/>
            <person name="Grigoriev I."/>
        </authorList>
    </citation>
    <scope>NUCLEOTIDE SEQUENCE</scope>
    <source>
        <strain evidence="8">CBS 107.79</strain>
    </source>
</reference>
<sequence>MSVLWLVVLFARISLAALTATEIIAKAKSDLIPKLSQAGIISFQDPLRWSEYHAPDPAVVVNVKSEADVQLTVLFCNTFGIPFLAQNGGNGWATTFTLHNDGVLINLAGLNKVTFNADKTQATIGGGASINATIQAANKAGALVETGNCNCVGVLGAYLGGGYGNLIGLYGLGVDQIISARLVTADGKLRTVSASDADLFWAIRGAGPNFGIVTSAVVKSYPATAAQRSAWTGALIFTPDKLEQVVQAIQDLNLKPEMSIFMYFTSSGPPTNAPVVLTTPYLYKGDAASGQAAFASLYAIGPIADTTSVLLYDQWNTGGDQFCTHSGRKPSFSAGIQTMIPSVWRQIWNEYTAFQAKPGAQNSIVLLEAYSLGKVRSLPSSSTAFPHRDVNFNAVAIPWYSDASYDQAAVIFGQKARSLWRASDGLGDNSTYINFANGDEDLSHVYGESLARLRTIKKQIDPQNRFNQWFDIK</sequence>
<dbReference type="Proteomes" id="UP000800036">
    <property type="component" value="Unassembled WGS sequence"/>
</dbReference>
<accession>A0A6A5V4K1</accession>
<dbReference type="InterPro" id="IPR016169">
    <property type="entry name" value="FAD-bd_PCMH_sub2"/>
</dbReference>
<evidence type="ECO:0000256" key="6">
    <source>
        <dbReference type="SAM" id="SignalP"/>
    </source>
</evidence>
<dbReference type="AlphaFoldDB" id="A0A6A5V4K1"/>
<dbReference type="GO" id="GO:0016491">
    <property type="term" value="F:oxidoreductase activity"/>
    <property type="evidence" value="ECO:0007669"/>
    <property type="project" value="UniProtKB-KW"/>
</dbReference>
<dbReference type="GO" id="GO:0071949">
    <property type="term" value="F:FAD binding"/>
    <property type="evidence" value="ECO:0007669"/>
    <property type="project" value="InterPro"/>
</dbReference>
<dbReference type="Pfam" id="PF01565">
    <property type="entry name" value="FAD_binding_4"/>
    <property type="match status" value="1"/>
</dbReference>
<evidence type="ECO:0000313" key="8">
    <source>
        <dbReference type="EMBL" id="KAF1969966.1"/>
    </source>
</evidence>
<dbReference type="Gene3D" id="3.40.462.20">
    <property type="match status" value="1"/>
</dbReference>
<feature type="chain" id="PRO_5025591517" evidence="6">
    <location>
        <begin position="17"/>
        <end position="473"/>
    </location>
</feature>
<dbReference type="SUPFAM" id="SSF56176">
    <property type="entry name" value="FAD-binding/transporter-associated domain-like"/>
    <property type="match status" value="1"/>
</dbReference>
<gene>
    <name evidence="8" type="ORF">BU23DRAFT_475358</name>
</gene>
<dbReference type="InterPro" id="IPR050416">
    <property type="entry name" value="FAD-linked_Oxidoreductase"/>
</dbReference>
<dbReference type="PANTHER" id="PTHR42973:SF39">
    <property type="entry name" value="FAD-BINDING PCMH-TYPE DOMAIN-CONTAINING PROTEIN"/>
    <property type="match status" value="1"/>
</dbReference>
<name>A0A6A5V4K1_9PLEO</name>
<dbReference type="InterPro" id="IPR016164">
    <property type="entry name" value="FAD-linked_Oxase-like_C"/>
</dbReference>
<dbReference type="Gene3D" id="3.30.43.10">
    <property type="entry name" value="Uridine Diphospho-n-acetylenolpyruvylglucosamine Reductase, domain 2"/>
    <property type="match status" value="1"/>
</dbReference>
<feature type="signal peptide" evidence="6">
    <location>
        <begin position="1"/>
        <end position="16"/>
    </location>
</feature>
<dbReference type="Gene3D" id="3.30.465.10">
    <property type="match status" value="1"/>
</dbReference>
<keyword evidence="9" id="KW-1185">Reference proteome</keyword>